<dbReference type="InterPro" id="IPR032675">
    <property type="entry name" value="LRR_dom_sf"/>
</dbReference>
<feature type="domain" description="Leucine-rich repeat-containing N-terminal plant-type" evidence="14">
    <location>
        <begin position="324"/>
        <end position="360"/>
    </location>
</feature>
<comment type="caution">
    <text evidence="15">The sequence shown here is derived from an EMBL/GenBank/DDBJ whole genome shotgun (WGS) entry which is preliminary data.</text>
</comment>
<evidence type="ECO:0000256" key="4">
    <source>
        <dbReference type="ARBA" id="ARBA00022729"/>
    </source>
</evidence>
<feature type="domain" description="Leucine-rich repeat-containing N-terminal plant-type" evidence="14">
    <location>
        <begin position="22"/>
        <end position="59"/>
    </location>
</feature>
<dbReference type="Gene3D" id="3.80.10.10">
    <property type="entry name" value="Ribonuclease Inhibitor"/>
    <property type="match status" value="2"/>
</dbReference>
<evidence type="ECO:0008006" key="17">
    <source>
        <dbReference type="Google" id="ProtNLM"/>
    </source>
</evidence>
<dbReference type="GO" id="GO:0004672">
    <property type="term" value="F:protein kinase activity"/>
    <property type="evidence" value="ECO:0007669"/>
    <property type="project" value="InterPro"/>
</dbReference>
<organism evidence="15 16">
    <name type="scientific">Salix koriyanagi</name>
    <dbReference type="NCBI Taxonomy" id="2511006"/>
    <lineage>
        <taxon>Eukaryota</taxon>
        <taxon>Viridiplantae</taxon>
        <taxon>Streptophyta</taxon>
        <taxon>Embryophyta</taxon>
        <taxon>Tracheophyta</taxon>
        <taxon>Spermatophyta</taxon>
        <taxon>Magnoliopsida</taxon>
        <taxon>eudicotyledons</taxon>
        <taxon>Gunneridae</taxon>
        <taxon>Pentapetalae</taxon>
        <taxon>rosids</taxon>
        <taxon>fabids</taxon>
        <taxon>Malpighiales</taxon>
        <taxon>Salicaceae</taxon>
        <taxon>Saliceae</taxon>
        <taxon>Salix</taxon>
    </lineage>
</organism>
<evidence type="ECO:0000256" key="10">
    <source>
        <dbReference type="SAM" id="MobiDB-lite"/>
    </source>
</evidence>
<dbReference type="Proteomes" id="UP001151752">
    <property type="component" value="Chromosome 5"/>
</dbReference>
<dbReference type="FunFam" id="3.80.10.10:FF:000190">
    <property type="entry name" value="Receptor-like kinase TMK4"/>
    <property type="match status" value="1"/>
</dbReference>
<evidence type="ECO:0000313" key="15">
    <source>
        <dbReference type="EMBL" id="KAJ6682858.1"/>
    </source>
</evidence>
<evidence type="ECO:0000313" key="16">
    <source>
        <dbReference type="Proteomes" id="UP001151752"/>
    </source>
</evidence>
<dbReference type="InterPro" id="IPR013210">
    <property type="entry name" value="LRR_N_plant-typ"/>
</dbReference>
<dbReference type="Gene3D" id="1.10.510.10">
    <property type="entry name" value="Transferase(Phosphotransferase) domain 1"/>
    <property type="match status" value="1"/>
</dbReference>
<keyword evidence="8" id="KW-0675">Receptor</keyword>
<reference evidence="15" key="1">
    <citation type="submission" date="2022-11" db="EMBL/GenBank/DDBJ databases">
        <authorList>
            <person name="Hyden B.L."/>
            <person name="Feng K."/>
            <person name="Yates T."/>
            <person name="Jawdy S."/>
            <person name="Smart L.B."/>
            <person name="Muchero W."/>
        </authorList>
    </citation>
    <scope>NUCLEOTIDE SEQUENCE</scope>
    <source>
        <tissue evidence="15">Shoot tip</tissue>
    </source>
</reference>
<evidence type="ECO:0000256" key="6">
    <source>
        <dbReference type="ARBA" id="ARBA00022989"/>
    </source>
</evidence>
<evidence type="ECO:0000259" key="14">
    <source>
        <dbReference type="Pfam" id="PF08263"/>
    </source>
</evidence>
<keyword evidence="6 11" id="KW-1133">Transmembrane helix</keyword>
<keyword evidence="9" id="KW-0325">Glycoprotein</keyword>
<dbReference type="Pfam" id="PF00560">
    <property type="entry name" value="LRR_1"/>
    <property type="match status" value="1"/>
</dbReference>
<dbReference type="EMBL" id="JAPFFM010000020">
    <property type="protein sequence ID" value="KAJ6682858.1"/>
    <property type="molecule type" value="Genomic_DNA"/>
</dbReference>
<dbReference type="InterPro" id="IPR003591">
    <property type="entry name" value="Leu-rich_rpt_typical-subtyp"/>
</dbReference>
<feature type="compositionally biased region" description="Polar residues" evidence="10">
    <location>
        <begin position="714"/>
        <end position="740"/>
    </location>
</feature>
<name>A0A9Q0P748_9ROSI</name>
<evidence type="ECO:0000259" key="13">
    <source>
        <dbReference type="Pfam" id="PF07714"/>
    </source>
</evidence>
<dbReference type="SUPFAM" id="SSF56112">
    <property type="entry name" value="Protein kinase-like (PK-like)"/>
    <property type="match status" value="1"/>
</dbReference>
<dbReference type="PROSITE" id="PS51450">
    <property type="entry name" value="LRR"/>
    <property type="match status" value="1"/>
</dbReference>
<dbReference type="InterPro" id="IPR025875">
    <property type="entry name" value="Leu-rich_rpt_4"/>
</dbReference>
<feature type="domain" description="Serine-threonine/tyrosine-protein kinase catalytic" evidence="13">
    <location>
        <begin position="558"/>
        <end position="667"/>
    </location>
</feature>
<evidence type="ECO:0000256" key="8">
    <source>
        <dbReference type="ARBA" id="ARBA00023170"/>
    </source>
</evidence>
<feature type="region of interest" description="Disordered" evidence="10">
    <location>
        <begin position="705"/>
        <end position="740"/>
    </location>
</feature>
<proteinExistence type="predicted"/>
<dbReference type="Pfam" id="PF12799">
    <property type="entry name" value="LRR_4"/>
    <property type="match status" value="1"/>
</dbReference>
<dbReference type="InterPro" id="IPR011009">
    <property type="entry name" value="Kinase-like_dom_sf"/>
</dbReference>
<evidence type="ECO:0000256" key="11">
    <source>
        <dbReference type="SAM" id="Phobius"/>
    </source>
</evidence>
<dbReference type="Pfam" id="PF07714">
    <property type="entry name" value="PK_Tyr_Ser-Thr"/>
    <property type="match status" value="1"/>
</dbReference>
<evidence type="ECO:0000256" key="3">
    <source>
        <dbReference type="ARBA" id="ARBA00022692"/>
    </source>
</evidence>
<feature type="chain" id="PRO_5040203356" description="Protein kinase domain-containing protein" evidence="12">
    <location>
        <begin position="23"/>
        <end position="740"/>
    </location>
</feature>
<dbReference type="SUPFAM" id="SSF52058">
    <property type="entry name" value="L domain-like"/>
    <property type="match status" value="2"/>
</dbReference>
<keyword evidence="16" id="KW-1185">Reference proteome</keyword>
<gene>
    <name evidence="15" type="ORF">OIU74_020998</name>
</gene>
<dbReference type="InterPro" id="IPR052422">
    <property type="entry name" value="Auxin_Ser/Thr_Kinase"/>
</dbReference>
<evidence type="ECO:0000256" key="12">
    <source>
        <dbReference type="SAM" id="SignalP"/>
    </source>
</evidence>
<accession>A0A9Q0P748</accession>
<dbReference type="GO" id="GO:0016020">
    <property type="term" value="C:membrane"/>
    <property type="evidence" value="ECO:0007669"/>
    <property type="project" value="UniProtKB-SubCell"/>
</dbReference>
<evidence type="ECO:0000256" key="5">
    <source>
        <dbReference type="ARBA" id="ARBA00022737"/>
    </source>
</evidence>
<evidence type="ECO:0000256" key="2">
    <source>
        <dbReference type="ARBA" id="ARBA00022614"/>
    </source>
</evidence>
<keyword evidence="7 11" id="KW-0472">Membrane</keyword>
<keyword evidence="5" id="KW-0677">Repeat</keyword>
<comment type="subcellular location">
    <subcellularLocation>
        <location evidence="1">Membrane</location>
        <topology evidence="1">Single-pass membrane protein</topology>
    </subcellularLocation>
</comment>
<evidence type="ECO:0000256" key="9">
    <source>
        <dbReference type="ARBA" id="ARBA00023180"/>
    </source>
</evidence>
<dbReference type="AlphaFoldDB" id="A0A9Q0P748"/>
<reference evidence="15" key="2">
    <citation type="journal article" date="2023" name="Int. J. Mol. Sci.">
        <title>De Novo Assembly and Annotation of 11 Diverse Shrub Willow (Salix) Genomes Reveals Novel Gene Organization in Sex-Linked Regions.</title>
        <authorList>
            <person name="Hyden B."/>
            <person name="Feng K."/>
            <person name="Yates T.B."/>
            <person name="Jawdy S."/>
            <person name="Cereghino C."/>
            <person name="Smart L.B."/>
            <person name="Muchero W."/>
        </authorList>
    </citation>
    <scope>NUCLEOTIDE SEQUENCE</scope>
    <source>
        <tissue evidence="15">Shoot tip</tissue>
    </source>
</reference>
<dbReference type="InterPro" id="IPR001245">
    <property type="entry name" value="Ser-Thr/Tyr_kinase_cat_dom"/>
</dbReference>
<keyword evidence="2" id="KW-0433">Leucine-rich repeat</keyword>
<evidence type="ECO:0000256" key="1">
    <source>
        <dbReference type="ARBA" id="ARBA00004167"/>
    </source>
</evidence>
<dbReference type="Pfam" id="PF08263">
    <property type="entry name" value="LRRNT_2"/>
    <property type="match status" value="2"/>
</dbReference>
<keyword evidence="4 12" id="KW-0732">Signal</keyword>
<sequence>MGQGHPALLLSLSLLLLSSATADDGSAILKLANSITPLPSDWSTKSPTGFCSWRGIKCDSSNTRVTSISLSKLSLSGTLPPEISTLSELQSLTFQDNQLSGAIPSLANLTNLQTILLNTNNFTSISPGFLQGLTSLQTLSVGGNVNLSPWQLTADLAQCASLTTLTANECNLFGSIPDVFESLPSLQNLRLSYNNFTGALPPSFANSGIQNLWLNNQQNGLTGSIEVIGSMTQLAQVWLHKNEFTGPIPDLTECKSIFDLQLRDNQLSGIVPASLVSLPKLVNVSLSNNKFQGPVPQFPPSVTKVDNNVGNNKYCAPPGVSCDAQVMAMLEIAGGFGYPSILSDGWDDNNACGWAFVTCDADKKNVVTVNLAKQHFPGRISPSFAKLASLKNLYLNDNNLTGSIPDSLTKLPELVTFDVSNNNLSGKIPNFPATVKFITKPGNPFWGTEVETGGGTTTSSDVGPTKISGGMIAGIIAAAVIFIAVLSFVLYKYKKRPRKYEKKVERDSGKAFFNNGITGGGGYNKVSIELNSQSSVDDSGKNIFEEGNVSLPIEYSVETRLAGTFGYLAPEYAATGRVTTKVDVYAFGVVLMEIITGRKTLDDTMPDDLVPWFRRILMNKENIPKAIDESLNPDEETLATIYTVSELAGHCTAREPNQRPDMGHAVNVLAPLVEQWRPASQQDQSFDVDHGTSLSETLRRWQTEEGASMVSDDASFSQTQSSVPSMPSRFANTFTSPDFR</sequence>
<keyword evidence="3 11" id="KW-0812">Transmembrane</keyword>
<dbReference type="FunFam" id="3.80.10.10:FF:000129">
    <property type="entry name" value="Leucine-rich repeat receptor-like kinase"/>
    <property type="match status" value="1"/>
</dbReference>
<dbReference type="PANTHER" id="PTHR47986">
    <property type="entry name" value="OSJNBA0070M12.3 PROTEIN"/>
    <property type="match status" value="1"/>
</dbReference>
<dbReference type="PANTHER" id="PTHR47986:SF10">
    <property type="entry name" value="RECEPTOR-LIKE KINASE TMK4"/>
    <property type="match status" value="1"/>
</dbReference>
<evidence type="ECO:0000256" key="7">
    <source>
        <dbReference type="ARBA" id="ARBA00023136"/>
    </source>
</evidence>
<dbReference type="SMART" id="SM00369">
    <property type="entry name" value="LRR_TYP"/>
    <property type="match status" value="3"/>
</dbReference>
<protein>
    <recommendedName>
        <fullName evidence="17">Protein kinase domain-containing protein</fullName>
    </recommendedName>
</protein>
<feature type="transmembrane region" description="Helical" evidence="11">
    <location>
        <begin position="471"/>
        <end position="493"/>
    </location>
</feature>
<feature type="signal peptide" evidence="12">
    <location>
        <begin position="1"/>
        <end position="22"/>
    </location>
</feature>
<dbReference type="InterPro" id="IPR001611">
    <property type="entry name" value="Leu-rich_rpt"/>
</dbReference>